<evidence type="ECO:0000313" key="8">
    <source>
        <dbReference type="EMBL" id="MEQ2577429.1"/>
    </source>
</evidence>
<proteinExistence type="inferred from homology"/>
<comment type="caution">
    <text evidence="8">The sequence shown here is derived from an EMBL/GenBank/DDBJ whole genome shotgun (WGS) entry which is preliminary data.</text>
</comment>
<feature type="domain" description="Helix-hairpin-helix DNA-binding motif class 1" evidence="7">
    <location>
        <begin position="108"/>
        <end position="127"/>
    </location>
</feature>
<evidence type="ECO:0000256" key="2">
    <source>
        <dbReference type="ARBA" id="ARBA00022763"/>
    </source>
</evidence>
<dbReference type="SMART" id="SM00278">
    <property type="entry name" value="HhH1"/>
    <property type="match status" value="2"/>
</dbReference>
<accession>A0ABV1HWY3</accession>
<dbReference type="Gene3D" id="1.10.150.20">
    <property type="entry name" value="5' to 3' exonuclease, C-terminal subdomain"/>
    <property type="match status" value="1"/>
</dbReference>
<keyword evidence="9" id="KW-1185">Reference proteome</keyword>
<dbReference type="InterPro" id="IPR010994">
    <property type="entry name" value="RuvA_2-like"/>
</dbReference>
<dbReference type="InterPro" id="IPR036267">
    <property type="entry name" value="RuvA_C_sf"/>
</dbReference>
<feature type="region of interest" description="Domain I" evidence="6">
    <location>
        <begin position="1"/>
        <end position="64"/>
    </location>
</feature>
<dbReference type="InterPro" id="IPR000085">
    <property type="entry name" value="RuvA"/>
</dbReference>
<name>A0ABV1HWY3_9FIRM</name>
<dbReference type="EMBL" id="JBBMFC010000002">
    <property type="protein sequence ID" value="MEQ2577429.1"/>
    <property type="molecule type" value="Genomic_DNA"/>
</dbReference>
<dbReference type="RefSeq" id="WP_147600399.1">
    <property type="nucleotide sequence ID" value="NZ_JBBMFC010000002.1"/>
</dbReference>
<keyword evidence="2 6" id="KW-0227">DNA damage</keyword>
<dbReference type="NCBIfam" id="TIGR00084">
    <property type="entry name" value="ruvA"/>
    <property type="match status" value="1"/>
</dbReference>
<dbReference type="CDD" id="cd14332">
    <property type="entry name" value="UBA_RuvA_C"/>
    <property type="match status" value="1"/>
</dbReference>
<comment type="caution">
    <text evidence="6">Lacks conserved residue(s) required for the propagation of feature annotation.</text>
</comment>
<dbReference type="Gene3D" id="1.10.8.10">
    <property type="entry name" value="DNA helicase RuvA subunit, C-terminal domain"/>
    <property type="match status" value="1"/>
</dbReference>
<keyword evidence="1 6" id="KW-0963">Cytoplasm</keyword>
<dbReference type="Gene3D" id="2.40.50.140">
    <property type="entry name" value="Nucleic acid-binding proteins"/>
    <property type="match status" value="1"/>
</dbReference>
<sequence>MIAFLRGTVEDIAESSLVLDVHGVGYEVLVPGQLLSSISGTGQELKLYTYMQVREDAVVLFGFLTKDDLAMFKMLIGVNGVGPKAGLAILSALGADDLRFAVLSDDAKKIAKTPGIGAKTAQKIILELKDKLDLQDAFEKKLAAPTVGAEVAAAAAGNSVVQDAVEALVALGYGSTESLKAVRSVNPDEHMDVETVLKAALKHLF</sequence>
<dbReference type="GO" id="GO:0003678">
    <property type="term" value="F:DNA helicase activity"/>
    <property type="evidence" value="ECO:0007669"/>
    <property type="project" value="UniProtKB-EC"/>
</dbReference>
<evidence type="ECO:0000256" key="6">
    <source>
        <dbReference type="HAMAP-Rule" id="MF_00031"/>
    </source>
</evidence>
<dbReference type="InterPro" id="IPR013849">
    <property type="entry name" value="DNA_helicase_Holl-junc_RuvA_I"/>
</dbReference>
<dbReference type="InterPro" id="IPR011114">
    <property type="entry name" value="RuvA_C"/>
</dbReference>
<organism evidence="8 9">
    <name type="scientific">Hominiventricola aquisgranensis</name>
    <dbReference type="NCBI Taxonomy" id="3133164"/>
    <lineage>
        <taxon>Bacteria</taxon>
        <taxon>Bacillati</taxon>
        <taxon>Bacillota</taxon>
        <taxon>Clostridia</taxon>
        <taxon>Lachnospirales</taxon>
        <taxon>Lachnospiraceae</taxon>
        <taxon>Hominiventricola</taxon>
    </lineage>
</organism>
<dbReference type="Pfam" id="PF14520">
    <property type="entry name" value="HHH_5"/>
    <property type="match status" value="1"/>
</dbReference>
<comment type="similarity">
    <text evidence="6">Belongs to the RuvA family.</text>
</comment>
<dbReference type="HAMAP" id="MF_00031">
    <property type="entry name" value="DNA_HJ_migration_RuvA"/>
    <property type="match status" value="1"/>
</dbReference>
<comment type="subcellular location">
    <subcellularLocation>
        <location evidence="6">Cytoplasm</location>
    </subcellularLocation>
</comment>
<evidence type="ECO:0000256" key="3">
    <source>
        <dbReference type="ARBA" id="ARBA00023125"/>
    </source>
</evidence>
<dbReference type="InterPro" id="IPR003583">
    <property type="entry name" value="Hlx-hairpin-Hlx_DNA-bd_motif"/>
</dbReference>
<comment type="subunit">
    <text evidence="6">Homotetramer. Forms an RuvA(8)-RuvB(12)-Holliday junction (HJ) complex. HJ DNA is sandwiched between 2 RuvA tetramers; dsDNA enters through RuvA and exits via RuvB. An RuvB hexamer assembles on each DNA strand where it exits the tetramer. Each RuvB hexamer is contacted by two RuvA subunits (via domain III) on 2 adjacent RuvB subunits; this complex drives branch migration. In the full resolvosome a probable DNA-RuvA(4)-RuvB(12)-RuvC(2) complex forms which resolves the HJ.</text>
</comment>
<dbReference type="GO" id="GO:0016787">
    <property type="term" value="F:hydrolase activity"/>
    <property type="evidence" value="ECO:0007669"/>
    <property type="project" value="UniProtKB-KW"/>
</dbReference>
<evidence type="ECO:0000259" key="7">
    <source>
        <dbReference type="SMART" id="SM00278"/>
    </source>
</evidence>
<dbReference type="Pfam" id="PF07499">
    <property type="entry name" value="RuvA_C"/>
    <property type="match status" value="1"/>
</dbReference>
<dbReference type="Proteomes" id="UP001470288">
    <property type="component" value="Unassembled WGS sequence"/>
</dbReference>
<evidence type="ECO:0000256" key="4">
    <source>
        <dbReference type="ARBA" id="ARBA00023172"/>
    </source>
</evidence>
<dbReference type="InterPro" id="IPR012340">
    <property type="entry name" value="NA-bd_OB-fold"/>
</dbReference>
<keyword evidence="4 6" id="KW-0233">DNA recombination</keyword>
<feature type="domain" description="Helix-hairpin-helix DNA-binding motif class 1" evidence="7">
    <location>
        <begin position="73"/>
        <end position="92"/>
    </location>
</feature>
<comment type="domain">
    <text evidence="6">Has three domains with a flexible linker between the domains II and III and assumes an 'L' shape. Domain III is highly mobile and contacts RuvB.</text>
</comment>
<evidence type="ECO:0000256" key="1">
    <source>
        <dbReference type="ARBA" id="ARBA00022490"/>
    </source>
</evidence>
<dbReference type="SUPFAM" id="SSF50249">
    <property type="entry name" value="Nucleic acid-binding proteins"/>
    <property type="match status" value="1"/>
</dbReference>
<dbReference type="Pfam" id="PF01330">
    <property type="entry name" value="RuvA_N"/>
    <property type="match status" value="1"/>
</dbReference>
<keyword evidence="5 6" id="KW-0234">DNA repair</keyword>
<keyword evidence="8" id="KW-0378">Hydrolase</keyword>
<feature type="region of interest" description="Domain III" evidence="6">
    <location>
        <begin position="156"/>
        <end position="205"/>
    </location>
</feature>
<gene>
    <name evidence="6 8" type="primary">ruvA</name>
    <name evidence="8" type="ORF">WMO62_01075</name>
</gene>
<protein>
    <recommendedName>
        <fullName evidence="6">Holliday junction branch migration complex subunit RuvA</fullName>
    </recommendedName>
</protein>
<evidence type="ECO:0000256" key="5">
    <source>
        <dbReference type="ARBA" id="ARBA00023204"/>
    </source>
</evidence>
<dbReference type="SUPFAM" id="SSF47781">
    <property type="entry name" value="RuvA domain 2-like"/>
    <property type="match status" value="1"/>
</dbReference>
<dbReference type="SUPFAM" id="SSF46929">
    <property type="entry name" value="DNA helicase RuvA subunit, C-terminal domain"/>
    <property type="match status" value="1"/>
</dbReference>
<evidence type="ECO:0000313" key="9">
    <source>
        <dbReference type="Proteomes" id="UP001470288"/>
    </source>
</evidence>
<comment type="function">
    <text evidence="6">The RuvA-RuvB-RuvC complex processes Holliday junction (HJ) DNA during genetic recombination and DNA repair, while the RuvA-RuvB complex plays an important role in the rescue of blocked DNA replication forks via replication fork reversal (RFR). RuvA specifically binds to HJ cruciform DNA, conferring on it an open structure. The RuvB hexamer acts as an ATP-dependent pump, pulling dsDNA into and through the RuvAB complex. HJ branch migration allows RuvC to scan DNA until it finds its consensus sequence, where it cleaves and resolves the cruciform DNA.</text>
</comment>
<keyword evidence="3 6" id="KW-0238">DNA-binding</keyword>
<reference evidence="8 9" key="1">
    <citation type="submission" date="2024-03" db="EMBL/GenBank/DDBJ databases">
        <title>Human intestinal bacterial collection.</title>
        <authorList>
            <person name="Pauvert C."/>
            <person name="Hitch T.C.A."/>
            <person name="Clavel T."/>
        </authorList>
    </citation>
    <scope>NUCLEOTIDE SEQUENCE [LARGE SCALE GENOMIC DNA]</scope>
    <source>
        <strain evidence="8 9">CLA-AA-H78B</strain>
    </source>
</reference>